<organism evidence="10 11">
    <name type="scientific">Turneriella parva (strain ATCC BAA-1111 / DSM 21527 / NCTC 11395 / H)</name>
    <name type="common">Leptospira parva</name>
    <dbReference type="NCBI Taxonomy" id="869212"/>
    <lineage>
        <taxon>Bacteria</taxon>
        <taxon>Pseudomonadati</taxon>
        <taxon>Spirochaetota</taxon>
        <taxon>Spirochaetia</taxon>
        <taxon>Leptospirales</taxon>
        <taxon>Leptospiraceae</taxon>
        <taxon>Turneriella</taxon>
    </lineage>
</organism>
<comment type="subcellular location">
    <subcellularLocation>
        <location evidence="9">Cytoplasm</location>
    </subcellularLocation>
</comment>
<comment type="catalytic activity">
    <reaction evidence="8 9">
        <text>(8S)-8-amino-7-oxononanoate + S-adenosyl-L-methionine = S-adenosyl-4-methylsulfanyl-2-oxobutanoate + (7R,8S)-7,8-diammoniononanoate</text>
        <dbReference type="Rhea" id="RHEA:16861"/>
        <dbReference type="ChEBI" id="CHEBI:16490"/>
        <dbReference type="ChEBI" id="CHEBI:59789"/>
        <dbReference type="ChEBI" id="CHEBI:149468"/>
        <dbReference type="ChEBI" id="CHEBI:149469"/>
        <dbReference type="EC" id="2.6.1.62"/>
    </reaction>
</comment>
<evidence type="ECO:0000256" key="9">
    <source>
        <dbReference type="HAMAP-Rule" id="MF_00834"/>
    </source>
</evidence>
<feature type="modified residue" description="N6-(pyridoxal phosphate)lysine" evidence="9">
    <location>
        <position position="259"/>
    </location>
</feature>
<evidence type="ECO:0000256" key="3">
    <source>
        <dbReference type="ARBA" id="ARBA00022576"/>
    </source>
</evidence>
<feature type="site" description="Participates in the substrate recognition with KAPA and in a stacking interaction with the adenine ring of SAM" evidence="9">
    <location>
        <position position="6"/>
    </location>
</feature>
<feature type="binding site" evidence="9">
    <location>
        <position position="386"/>
    </location>
    <ligand>
        <name>substrate</name>
    </ligand>
</feature>
<dbReference type="CDD" id="cd00610">
    <property type="entry name" value="OAT_like"/>
    <property type="match status" value="1"/>
</dbReference>
<dbReference type="Gene3D" id="3.90.1150.10">
    <property type="entry name" value="Aspartate Aminotransferase, domain 1"/>
    <property type="match status" value="1"/>
</dbReference>
<comment type="pathway">
    <text evidence="2 9">Cofactor biosynthesis; biotin biosynthesis; 7,8-diaminononanoate from 8-amino-7-oxononanoate (SAM route): step 1/1.</text>
</comment>
<feature type="binding site" evidence="9">
    <location>
        <begin position="101"/>
        <end position="102"/>
    </location>
    <ligand>
        <name>pyridoxal 5'-phosphate</name>
        <dbReference type="ChEBI" id="CHEBI:597326"/>
    </ligand>
</feature>
<dbReference type="PANTHER" id="PTHR42684">
    <property type="entry name" value="ADENOSYLMETHIONINE-8-AMINO-7-OXONONANOATE AMINOTRANSFERASE"/>
    <property type="match status" value="1"/>
</dbReference>
<comment type="subunit">
    <text evidence="9">Homodimer.</text>
</comment>
<dbReference type="GO" id="GO:0030170">
    <property type="term" value="F:pyridoxal phosphate binding"/>
    <property type="evidence" value="ECO:0007669"/>
    <property type="project" value="UniProtKB-UniRule"/>
</dbReference>
<dbReference type="UniPathway" id="UPA00078">
    <property type="reaction ID" value="UER00160"/>
</dbReference>
<dbReference type="HAMAP" id="MF_00834">
    <property type="entry name" value="BioA"/>
    <property type="match status" value="1"/>
</dbReference>
<dbReference type="PANTHER" id="PTHR42684:SF17">
    <property type="entry name" value="ADENOSYLMETHIONINE-8-AMINO-7-OXONONANOATE AMINOTRANSFERASE"/>
    <property type="match status" value="1"/>
</dbReference>
<evidence type="ECO:0000256" key="5">
    <source>
        <dbReference type="ARBA" id="ARBA00022691"/>
    </source>
</evidence>
<dbReference type="InterPro" id="IPR049704">
    <property type="entry name" value="Aminotrans_3_PPA_site"/>
</dbReference>
<gene>
    <name evidence="9" type="primary">bioA</name>
    <name evidence="10" type="ordered locus">Turpa_3698</name>
</gene>
<keyword evidence="4 9" id="KW-0808">Transferase</keyword>
<dbReference type="NCBIfam" id="TIGR00508">
    <property type="entry name" value="bioA"/>
    <property type="match status" value="1"/>
</dbReference>
<dbReference type="PROSITE" id="PS00600">
    <property type="entry name" value="AA_TRANSFER_CLASS_3"/>
    <property type="match status" value="1"/>
</dbReference>
<dbReference type="GO" id="GO:0009102">
    <property type="term" value="P:biotin biosynthetic process"/>
    <property type="evidence" value="ECO:0007669"/>
    <property type="project" value="UniProtKB-UniRule"/>
</dbReference>
<dbReference type="GO" id="GO:0004015">
    <property type="term" value="F:adenosylmethionine-8-amino-7-oxononanoate transaminase activity"/>
    <property type="evidence" value="ECO:0007669"/>
    <property type="project" value="UniProtKB-UniRule"/>
</dbReference>
<dbReference type="FunFam" id="3.40.640.10:FF:000004">
    <property type="entry name" value="Acetylornithine aminotransferase"/>
    <property type="match status" value="1"/>
</dbReference>
<evidence type="ECO:0000256" key="2">
    <source>
        <dbReference type="ARBA" id="ARBA00005063"/>
    </source>
</evidence>
<feature type="binding site" evidence="9">
    <location>
        <position position="134"/>
    </location>
    <ligand>
        <name>substrate</name>
    </ligand>
</feature>
<comment type="function">
    <text evidence="9">Catalyzes the transfer of the alpha-amino group from S-adenosyl-L-methionine (SAM) to 7-keto-8-aminopelargonic acid (KAPA) to form 7,8-diaminopelargonic acid (DAPA). It is the only aminotransferase known to utilize SAM as an amino donor.</text>
</comment>
<dbReference type="InterPro" id="IPR015424">
    <property type="entry name" value="PyrdxlP-dep_Trfase"/>
</dbReference>
<dbReference type="RefSeq" id="WP_014804809.1">
    <property type="nucleotide sequence ID" value="NC_018020.1"/>
</dbReference>
<evidence type="ECO:0000256" key="4">
    <source>
        <dbReference type="ARBA" id="ARBA00022679"/>
    </source>
</evidence>
<keyword evidence="5 9" id="KW-0949">S-adenosyl-L-methionine</keyword>
<keyword evidence="7 9" id="KW-0663">Pyridoxal phosphate</keyword>
<proteinExistence type="inferred from homology"/>
<evidence type="ECO:0000256" key="6">
    <source>
        <dbReference type="ARBA" id="ARBA00022756"/>
    </source>
</evidence>
<dbReference type="Proteomes" id="UP000006048">
    <property type="component" value="Chromosome"/>
</dbReference>
<evidence type="ECO:0000256" key="7">
    <source>
        <dbReference type="ARBA" id="ARBA00022898"/>
    </source>
</evidence>
<evidence type="ECO:0000313" key="11">
    <source>
        <dbReference type="Proteomes" id="UP000006048"/>
    </source>
</evidence>
<dbReference type="InterPro" id="IPR015422">
    <property type="entry name" value="PyrdxlP-dep_Trfase_small"/>
</dbReference>
<comment type="cofactor">
    <cofactor evidence="1 9">
        <name>pyridoxal 5'-phosphate</name>
        <dbReference type="ChEBI" id="CHEBI:597326"/>
    </cofactor>
</comment>
<keyword evidence="3 9" id="KW-0032">Aminotransferase</keyword>
<feature type="binding site" evidence="9">
    <location>
        <position position="293"/>
    </location>
    <ligand>
        <name>substrate</name>
    </ligand>
</feature>
<dbReference type="EMBL" id="CP002959">
    <property type="protein sequence ID" value="AFM14332.1"/>
    <property type="molecule type" value="Genomic_DNA"/>
</dbReference>
<sequence length="421" mass="46537">MIWHPFTKQQGAPEPLKITRGQREYVFDSEGRRYVDAIASWWTVIHGHNHPQIAGAITQQLAELDHVIFAGFIHESAEAVDRALMRLTAGRFTHTFFSDNGSTAVEVMLKLAVQYWHNEGQKKRNVFIKFEPAYHGDTVGAMSAGGDSVFNRAFEPLLFQTQSFRYPQTDTDLGVLDEIESWVRQNRDIVAGIIIEPLIAAAGGMHFQEPQLLAALDRICKSYDLLLLFDEVFTGLGRTGRMFAFEHAGISPDLLALAKGLTGGALPLAVTLVNERVHRAFASPEPEKNFYHGHTMSGNPLGCAAAAASLALCADNRFLPQVTALQQKMQRRWRHLETAFEGKLQGARSLGAVSAGNLVTQGTAGYTFQHAAEMRRQALAKGVILRPLGNVIYVTPPYNISDSALEKTFDCIGEIIDDYEP</sequence>
<feature type="binding site" evidence="9">
    <location>
        <position position="259"/>
    </location>
    <ligand>
        <name>substrate</name>
    </ligand>
</feature>
<dbReference type="GO" id="GO:0005737">
    <property type="term" value="C:cytoplasm"/>
    <property type="evidence" value="ECO:0007669"/>
    <property type="project" value="UniProtKB-SubCell"/>
</dbReference>
<feature type="binding site" evidence="9">
    <location>
        <position position="230"/>
    </location>
    <ligand>
        <name>pyridoxal 5'-phosphate</name>
        <dbReference type="ChEBI" id="CHEBI:597326"/>
    </ligand>
</feature>
<dbReference type="OrthoDB" id="9801052at2"/>
<dbReference type="SUPFAM" id="SSF53383">
    <property type="entry name" value="PLP-dependent transferases"/>
    <property type="match status" value="1"/>
</dbReference>
<dbReference type="Pfam" id="PF00202">
    <property type="entry name" value="Aminotran_3"/>
    <property type="match status" value="1"/>
</dbReference>
<dbReference type="Gene3D" id="3.40.640.10">
    <property type="entry name" value="Type I PLP-dependent aspartate aminotransferase-like (Major domain)"/>
    <property type="match status" value="1"/>
</dbReference>
<dbReference type="PATRIC" id="fig|869212.3.peg.3722"/>
<dbReference type="STRING" id="869212.Turpa_3698"/>
<reference evidence="10 11" key="1">
    <citation type="submission" date="2012-06" db="EMBL/GenBank/DDBJ databases">
        <title>The complete chromosome of genome of Turneriella parva DSM 21527.</title>
        <authorList>
            <consortium name="US DOE Joint Genome Institute (JGI-PGF)"/>
            <person name="Lucas S."/>
            <person name="Han J."/>
            <person name="Lapidus A."/>
            <person name="Bruce D."/>
            <person name="Goodwin L."/>
            <person name="Pitluck S."/>
            <person name="Peters L."/>
            <person name="Kyrpides N."/>
            <person name="Mavromatis K."/>
            <person name="Ivanova N."/>
            <person name="Mikhailova N."/>
            <person name="Chertkov O."/>
            <person name="Detter J.C."/>
            <person name="Tapia R."/>
            <person name="Han C."/>
            <person name="Land M."/>
            <person name="Hauser L."/>
            <person name="Markowitz V."/>
            <person name="Cheng J.-F."/>
            <person name="Hugenholtz P."/>
            <person name="Woyke T."/>
            <person name="Wu D."/>
            <person name="Gronow S."/>
            <person name="Wellnitz S."/>
            <person name="Brambilla E."/>
            <person name="Klenk H.-P."/>
            <person name="Eisen J.A."/>
        </authorList>
    </citation>
    <scope>NUCLEOTIDE SEQUENCE [LARGE SCALE GENOMIC DNA]</scope>
    <source>
        <strain evidence="11">ATCC BAA-1111 / DSM 21527 / NCTC 11395 / H</strain>
    </source>
</reference>
<feature type="binding site" evidence="9">
    <location>
        <begin position="294"/>
        <end position="295"/>
    </location>
    <ligand>
        <name>pyridoxal 5'-phosphate</name>
        <dbReference type="ChEBI" id="CHEBI:597326"/>
    </ligand>
</feature>
<dbReference type="InterPro" id="IPR005815">
    <property type="entry name" value="BioA"/>
</dbReference>
<dbReference type="HOGENOM" id="CLU_016922_4_3_12"/>
<dbReference type="AlphaFoldDB" id="I4BAM5"/>
<protein>
    <recommendedName>
        <fullName evidence="9">Adenosylmethionine-8-amino-7-oxononanoate aminotransferase</fullName>
        <ecNumber evidence="9">2.6.1.62</ecNumber>
    </recommendedName>
    <alternativeName>
        <fullName evidence="9">7,8-diamino-pelargonic acid aminotransferase</fullName>
        <shortName evidence="9">DAPA AT</shortName>
        <shortName evidence="9">DAPA aminotransferase</shortName>
    </alternativeName>
    <alternativeName>
        <fullName evidence="9">7,8-diaminononanoate synthase</fullName>
        <shortName evidence="9">DANS</shortName>
    </alternativeName>
    <alternativeName>
        <fullName evidence="9">Diaminopelargonic acid synthase</fullName>
    </alternativeName>
</protein>
<name>I4BAM5_TURPD</name>
<evidence type="ECO:0000256" key="8">
    <source>
        <dbReference type="ARBA" id="ARBA00048449"/>
    </source>
</evidence>
<dbReference type="KEGG" id="tpx:Turpa_3698"/>
<evidence type="ECO:0000313" key="10">
    <source>
        <dbReference type="EMBL" id="AFM14332.1"/>
    </source>
</evidence>
<comment type="similarity">
    <text evidence="9">Belongs to the class-III pyridoxal-phosphate-dependent aminotransferase family. BioA subfamily.</text>
</comment>
<keyword evidence="11" id="KW-1185">Reference proteome</keyword>
<dbReference type="EC" id="2.6.1.62" evidence="9"/>
<feature type="binding site" evidence="9">
    <location>
        <position position="41"/>
    </location>
    <ligand>
        <name>substrate</name>
    </ligand>
</feature>
<dbReference type="InterPro" id="IPR015421">
    <property type="entry name" value="PyrdxlP-dep_Trfase_major"/>
</dbReference>
<keyword evidence="9" id="KW-0963">Cytoplasm</keyword>
<keyword evidence="6 9" id="KW-0093">Biotin biosynthesis</keyword>
<evidence type="ECO:0000256" key="1">
    <source>
        <dbReference type="ARBA" id="ARBA00001933"/>
    </source>
</evidence>
<dbReference type="InterPro" id="IPR005814">
    <property type="entry name" value="Aminotrans_3"/>
</dbReference>
<accession>I4BAM5</accession>